<dbReference type="EMBL" id="FXTU01000001">
    <property type="protein sequence ID" value="SMP00359.1"/>
    <property type="molecule type" value="Genomic_DNA"/>
</dbReference>
<evidence type="ECO:0000256" key="1">
    <source>
        <dbReference type="SAM" id="MobiDB-lite"/>
    </source>
</evidence>
<dbReference type="CDD" id="cd16386">
    <property type="entry name" value="TcpC_N"/>
    <property type="match status" value="1"/>
</dbReference>
<comment type="caution">
    <text evidence="2">The sequence shown here is derived from an EMBL/GenBank/DDBJ whole genome shotgun (WGS) entry which is preliminary data.</text>
</comment>
<proteinExistence type="predicted"/>
<dbReference type="Pfam" id="PF12642">
    <property type="entry name" value="TpcC"/>
    <property type="match status" value="1"/>
</dbReference>
<dbReference type="RefSeq" id="WP_189318963.1">
    <property type="nucleotide sequence ID" value="NZ_FXTU01000001.1"/>
</dbReference>
<dbReference type="CDD" id="cd16428">
    <property type="entry name" value="TcpC_C"/>
    <property type="match status" value="1"/>
</dbReference>
<organism evidence="2 3">
    <name type="scientific">Laceyella tengchongensis</name>
    <dbReference type="NCBI Taxonomy" id="574699"/>
    <lineage>
        <taxon>Bacteria</taxon>
        <taxon>Bacillati</taxon>
        <taxon>Bacillota</taxon>
        <taxon>Bacilli</taxon>
        <taxon>Bacillales</taxon>
        <taxon>Thermoactinomycetaceae</taxon>
        <taxon>Laceyella</taxon>
    </lineage>
</organism>
<dbReference type="InterPro" id="IPR024735">
    <property type="entry name" value="TcpC"/>
</dbReference>
<accession>A0AA45WIE0</accession>
<dbReference type="AlphaFoldDB" id="A0AA45WIE0"/>
<name>A0AA45WIE0_9BACL</name>
<keyword evidence="3" id="KW-1185">Reference proteome</keyword>
<reference evidence="2" key="1">
    <citation type="submission" date="2017-05" db="EMBL/GenBank/DDBJ databases">
        <authorList>
            <person name="Varghese N."/>
            <person name="Submissions S."/>
        </authorList>
    </citation>
    <scope>NUCLEOTIDE SEQUENCE</scope>
    <source>
        <strain evidence="2">DSM 45262</strain>
    </source>
</reference>
<dbReference type="InterPro" id="IPR035628">
    <property type="entry name" value="TcpC_C"/>
</dbReference>
<gene>
    <name evidence="2" type="ORF">SAMN06265361_10186</name>
</gene>
<dbReference type="Gene3D" id="3.10.450.540">
    <property type="match status" value="2"/>
</dbReference>
<feature type="compositionally biased region" description="Basic and acidic residues" evidence="1">
    <location>
        <begin position="191"/>
        <end position="200"/>
    </location>
</feature>
<feature type="region of interest" description="Disordered" evidence="1">
    <location>
        <begin position="180"/>
        <end position="200"/>
    </location>
</feature>
<evidence type="ECO:0000313" key="2">
    <source>
        <dbReference type="EMBL" id="SMP00359.1"/>
    </source>
</evidence>
<sequence length="303" mass="34631">MERPMIRRTFIRFLFWALILYTAVSATAVLGVQFGLIPVPPRKIAAADNQAAQKGLEAHFSERAFAEQFVREYFFWTKGKESSRAERLSPFLHNNMDVQAGLDFKQADWESYARYVAAWDIKERPDRSGVIDVTVFAETILTKVGNAKMQKRVDRYMVVSIKKVGNSYLVADTPYLVAPPVPSSRQLPEGQDEKEQGEAVNEEIRSQVETFMKSFWKVYTTGEPQEIAYFQKNSTPTAGLKDILQFMDLKNLSVRKQGDVYAVTCDVQLKDLSSGAEMAYHYTFDLVREGDRWYVVRMGQGEI</sequence>
<protein>
    <submittedName>
        <fullName evidence="2">Conjugative transposon protein TcpC</fullName>
    </submittedName>
</protein>
<evidence type="ECO:0000313" key="3">
    <source>
        <dbReference type="Proteomes" id="UP001157946"/>
    </source>
</evidence>
<dbReference type="Proteomes" id="UP001157946">
    <property type="component" value="Unassembled WGS sequence"/>
</dbReference>